<dbReference type="InterPro" id="IPR016024">
    <property type="entry name" value="ARM-type_fold"/>
</dbReference>
<dbReference type="AlphaFoldDB" id="X1JSC5"/>
<comment type="caution">
    <text evidence="1">The sequence shown here is derived from an EMBL/GenBank/DDBJ whole genome shotgun (WGS) entry which is preliminary data.</text>
</comment>
<dbReference type="Gene3D" id="1.25.10.90">
    <property type="match status" value="1"/>
</dbReference>
<feature type="non-terminal residue" evidence="1">
    <location>
        <position position="1"/>
    </location>
</feature>
<dbReference type="PANTHER" id="PTHR41291">
    <property type="entry name" value="DNA ALKYLATION REPAIR PROTEIN"/>
    <property type="match status" value="1"/>
</dbReference>
<name>X1JSC5_9ZZZZ</name>
<evidence type="ECO:0008006" key="2">
    <source>
        <dbReference type="Google" id="ProtNLM"/>
    </source>
</evidence>
<dbReference type="SUPFAM" id="SSF48371">
    <property type="entry name" value="ARM repeat"/>
    <property type="match status" value="1"/>
</dbReference>
<evidence type="ECO:0000313" key="1">
    <source>
        <dbReference type="EMBL" id="GAH97636.1"/>
    </source>
</evidence>
<reference evidence="1" key="1">
    <citation type="journal article" date="2014" name="Front. Microbiol.">
        <title>High frequency of phylogenetically diverse reductive dehalogenase-homologous genes in deep subseafloor sedimentary metagenomes.</title>
        <authorList>
            <person name="Kawai M."/>
            <person name="Futagami T."/>
            <person name="Toyoda A."/>
            <person name="Takaki Y."/>
            <person name="Nishi S."/>
            <person name="Hori S."/>
            <person name="Arai W."/>
            <person name="Tsubouchi T."/>
            <person name="Morono Y."/>
            <person name="Uchiyama I."/>
            <person name="Ito T."/>
            <person name="Fujiyama A."/>
            <person name="Inagaki F."/>
            <person name="Takami H."/>
        </authorList>
    </citation>
    <scope>NUCLEOTIDE SEQUENCE</scope>
    <source>
        <strain evidence="1">Expedition CK06-06</strain>
    </source>
</reference>
<dbReference type="EMBL" id="BARV01002924">
    <property type="protein sequence ID" value="GAH97636.1"/>
    <property type="molecule type" value="Genomic_DNA"/>
</dbReference>
<dbReference type="PANTHER" id="PTHR41291:SF1">
    <property type="entry name" value="DNA ALKYLATION REPAIR PROTEIN"/>
    <property type="match status" value="1"/>
</dbReference>
<sequence>WVKDINSWDVCDQVCANLFEKTPLAWKKILDWSEREEEFVKRTAFALIACLAWHDKEAEDEKFINLFPLIRRGATDERNFVKKAVNWALRNIGKRNPNLNKAAIKAAKEIQRIDSKTSRWIASDAIRELESEPVQRRLRK</sequence>
<accession>X1JSC5</accession>
<protein>
    <recommendedName>
        <fullName evidence="2">DNA alkylation repair enzyme</fullName>
    </recommendedName>
</protein>
<dbReference type="InterPro" id="IPR014825">
    <property type="entry name" value="DNA_alkylation"/>
</dbReference>
<organism evidence="1">
    <name type="scientific">marine sediment metagenome</name>
    <dbReference type="NCBI Taxonomy" id="412755"/>
    <lineage>
        <taxon>unclassified sequences</taxon>
        <taxon>metagenomes</taxon>
        <taxon>ecological metagenomes</taxon>
    </lineage>
</organism>
<proteinExistence type="predicted"/>
<dbReference type="Pfam" id="PF08713">
    <property type="entry name" value="DNA_alkylation"/>
    <property type="match status" value="1"/>
</dbReference>
<gene>
    <name evidence="1" type="ORF">S06H3_07263</name>
</gene>
<dbReference type="CDD" id="cd06561">
    <property type="entry name" value="AlkD_like"/>
    <property type="match status" value="1"/>
</dbReference>